<dbReference type="InterPro" id="IPR003347">
    <property type="entry name" value="JmjC_dom"/>
</dbReference>
<dbReference type="PROSITE" id="PS51184">
    <property type="entry name" value="JMJC"/>
    <property type="match status" value="1"/>
</dbReference>
<evidence type="ECO:0000313" key="5">
    <source>
        <dbReference type="Proteomes" id="UP000594263"/>
    </source>
</evidence>
<feature type="region of interest" description="Disordered" evidence="2">
    <location>
        <begin position="322"/>
        <end position="352"/>
    </location>
</feature>
<dbReference type="AlphaFoldDB" id="A0A7N0TUM9"/>
<dbReference type="PANTHER" id="PTHR12461">
    <property type="entry name" value="HYPOXIA-INDUCIBLE FACTOR 1 ALPHA INHIBITOR-RELATED"/>
    <property type="match status" value="1"/>
</dbReference>
<dbReference type="PANTHER" id="PTHR12461:SF102">
    <property type="entry name" value="LYSINE-SPECIFIC DEMETHYLASE JMJ31"/>
    <property type="match status" value="1"/>
</dbReference>
<keyword evidence="5" id="KW-1185">Reference proteome</keyword>
<name>A0A7N0TUM9_KALFE</name>
<evidence type="ECO:0000256" key="2">
    <source>
        <dbReference type="SAM" id="MobiDB-lite"/>
    </source>
</evidence>
<protein>
    <recommendedName>
        <fullName evidence="3">JmjC domain-containing protein</fullName>
    </recommendedName>
</protein>
<dbReference type="Gramene" id="Kaladp0046s0128.1.v1.1">
    <property type="protein sequence ID" value="Kaladp0046s0128.1.v1.1"/>
    <property type="gene ID" value="Kaladp0046s0128.v1.1"/>
</dbReference>
<dbReference type="Proteomes" id="UP000594263">
    <property type="component" value="Unplaced"/>
</dbReference>
<reference evidence="4" key="1">
    <citation type="submission" date="2021-01" db="UniProtKB">
        <authorList>
            <consortium name="EnsemblPlants"/>
        </authorList>
    </citation>
    <scope>IDENTIFICATION</scope>
</reference>
<evidence type="ECO:0000259" key="3">
    <source>
        <dbReference type="PROSITE" id="PS51184"/>
    </source>
</evidence>
<sequence>MEESLRVRRLDVIPSPEDFASQIESRNIPAVFRGCVKDWEAFSKWNPTCGGLDYLQDLVGSALVEAMLSRSAPVFYGDIRRHERVPIPFRDFISSCKQRLLEKQAEQDDCTEMESKKSTEASTHQFEDVRDQIYLAQVPLVNTDSDDRVQLAALYADIQMPVFLQTKELASINMWMNNARSRSSSHYDPHHNLLCIVAGYKQVFLWPPSASSMLYPMPLYGEASNHSSLALEEPDFVIHPRAVRLMEYSEKVTLQAGDALFIPEGWYHQVDSGELTIAINFWWSSVVMSSMPEHMDAYYLRRILRRLTDKEMDKVLSRVADNMKMRHNGNSGNQGGEIKRNKQNAEGNQDGEIKRNKQNAEGLLQDLDPVTIDAIHKLVSLVHDLVPVMDQSPKKPFNSSTDSSTKVALPPSCLEGDPVAKIFGSLDPLHLQNVFLTMASKFPRTLEALILHLLTPLGAEVLTRKFDEMDLEASEEERNVFYQAFYGVFDDVNAAMDVILTMKESFSHQAFKNVFDQYLGVSIEALK</sequence>
<evidence type="ECO:0000256" key="1">
    <source>
        <dbReference type="ARBA" id="ARBA00006801"/>
    </source>
</evidence>
<organism evidence="4 5">
    <name type="scientific">Kalanchoe fedtschenkoi</name>
    <name type="common">Lavender scallops</name>
    <name type="synonym">South American air plant</name>
    <dbReference type="NCBI Taxonomy" id="63787"/>
    <lineage>
        <taxon>Eukaryota</taxon>
        <taxon>Viridiplantae</taxon>
        <taxon>Streptophyta</taxon>
        <taxon>Embryophyta</taxon>
        <taxon>Tracheophyta</taxon>
        <taxon>Spermatophyta</taxon>
        <taxon>Magnoliopsida</taxon>
        <taxon>eudicotyledons</taxon>
        <taxon>Gunneridae</taxon>
        <taxon>Pentapetalae</taxon>
        <taxon>Saxifragales</taxon>
        <taxon>Crassulaceae</taxon>
        <taxon>Kalanchoe</taxon>
    </lineage>
</organism>
<dbReference type="InterPro" id="IPR041667">
    <property type="entry name" value="Cupin_8"/>
</dbReference>
<comment type="similarity">
    <text evidence="1">Belongs to the JARID1 histone demethylase family.</text>
</comment>
<dbReference type="Gene3D" id="2.60.120.650">
    <property type="entry name" value="Cupin"/>
    <property type="match status" value="1"/>
</dbReference>
<accession>A0A7N0TUM9</accession>
<feature type="domain" description="JmjC" evidence="3">
    <location>
        <begin position="127"/>
        <end position="298"/>
    </location>
</feature>
<dbReference type="SUPFAM" id="SSF51197">
    <property type="entry name" value="Clavaminate synthase-like"/>
    <property type="match status" value="1"/>
</dbReference>
<dbReference type="OMA" id="QCKIGQS"/>
<proteinExistence type="inferred from homology"/>
<evidence type="ECO:0000313" key="4">
    <source>
        <dbReference type="EnsemblPlants" id="Kaladp0046s0128.1.v1.1"/>
    </source>
</evidence>
<dbReference type="EnsemblPlants" id="Kaladp0046s0128.1.v1.1">
    <property type="protein sequence ID" value="Kaladp0046s0128.1.v1.1"/>
    <property type="gene ID" value="Kaladp0046s0128.v1.1"/>
</dbReference>
<dbReference type="Pfam" id="PF13621">
    <property type="entry name" value="Cupin_8"/>
    <property type="match status" value="1"/>
</dbReference>
<dbReference type="SMART" id="SM00558">
    <property type="entry name" value="JmjC"/>
    <property type="match status" value="1"/>
</dbReference>